<dbReference type="SUPFAM" id="SSF81653">
    <property type="entry name" value="Calcium ATPase, transduction domain A"/>
    <property type="match status" value="1"/>
</dbReference>
<gene>
    <name evidence="19" type="ORF">MKK02DRAFT_40201</name>
</gene>
<dbReference type="PROSITE" id="PS00154">
    <property type="entry name" value="ATPASE_E1_E2"/>
    <property type="match status" value="1"/>
</dbReference>
<dbReference type="InterPro" id="IPR006068">
    <property type="entry name" value="ATPase_P-typ_cation-transptr_C"/>
</dbReference>
<evidence type="ECO:0000256" key="1">
    <source>
        <dbReference type="ARBA" id="ARBA00004128"/>
    </source>
</evidence>
<evidence type="ECO:0000313" key="20">
    <source>
        <dbReference type="Proteomes" id="UP001164286"/>
    </source>
</evidence>
<evidence type="ECO:0000256" key="14">
    <source>
        <dbReference type="ARBA" id="ARBA00023136"/>
    </source>
</evidence>
<dbReference type="InterPro" id="IPR023298">
    <property type="entry name" value="ATPase_P-typ_TM_dom_sf"/>
</dbReference>
<keyword evidence="13 16" id="KW-0406">Ion transport</keyword>
<keyword evidence="20" id="KW-1185">Reference proteome</keyword>
<evidence type="ECO:0000256" key="16">
    <source>
        <dbReference type="RuleBase" id="RU361146"/>
    </source>
</evidence>
<dbReference type="InterPro" id="IPR044492">
    <property type="entry name" value="P_typ_ATPase_HD_dom"/>
</dbReference>
<dbReference type="PANTHER" id="PTHR24093">
    <property type="entry name" value="CATION TRANSPORTING ATPASE"/>
    <property type="match status" value="1"/>
</dbReference>
<dbReference type="FunFam" id="3.40.50.1000:FF:000018">
    <property type="entry name" value="Calcium-transporting ATPase"/>
    <property type="match status" value="1"/>
</dbReference>
<dbReference type="Pfam" id="PF00690">
    <property type="entry name" value="Cation_ATPase_N"/>
    <property type="match status" value="1"/>
</dbReference>
<dbReference type="GO" id="GO:0005886">
    <property type="term" value="C:plasma membrane"/>
    <property type="evidence" value="ECO:0007669"/>
    <property type="project" value="TreeGrafter"/>
</dbReference>
<evidence type="ECO:0000256" key="5">
    <source>
        <dbReference type="ARBA" id="ARBA00022692"/>
    </source>
</evidence>
<keyword evidence="14 16" id="KW-0472">Membrane</keyword>
<evidence type="ECO:0000256" key="4">
    <source>
        <dbReference type="ARBA" id="ARBA00022568"/>
    </source>
</evidence>
<dbReference type="NCBIfam" id="TIGR01494">
    <property type="entry name" value="ATPase_P-type"/>
    <property type="match status" value="1"/>
</dbReference>
<evidence type="ECO:0000256" key="8">
    <source>
        <dbReference type="ARBA" id="ARBA00022837"/>
    </source>
</evidence>
<comment type="similarity">
    <text evidence="16">Belongs to the cation transport ATPase (P-type) (TC 3.A.3) family.</text>
</comment>
<evidence type="ECO:0000256" key="15">
    <source>
        <dbReference type="ARBA" id="ARBA00048694"/>
    </source>
</evidence>
<name>A0AA38HF12_9TREE</name>
<dbReference type="SUPFAM" id="SSF81660">
    <property type="entry name" value="Metal cation-transporting ATPase, ATP-binding domain N"/>
    <property type="match status" value="1"/>
</dbReference>
<dbReference type="InterPro" id="IPR004014">
    <property type="entry name" value="ATPase_P-typ_cation-transptr_N"/>
</dbReference>
<dbReference type="PRINTS" id="PR00119">
    <property type="entry name" value="CATATPASE"/>
</dbReference>
<dbReference type="GO" id="GO:0005524">
    <property type="term" value="F:ATP binding"/>
    <property type="evidence" value="ECO:0007669"/>
    <property type="project" value="UniProtKB-KW"/>
</dbReference>
<dbReference type="SUPFAM" id="SSF56784">
    <property type="entry name" value="HAD-like"/>
    <property type="match status" value="1"/>
</dbReference>
<dbReference type="EMBL" id="JAKWFO010000001">
    <property type="protein sequence ID" value="KAI9639872.1"/>
    <property type="molecule type" value="Genomic_DNA"/>
</dbReference>
<evidence type="ECO:0000256" key="9">
    <source>
        <dbReference type="ARBA" id="ARBA00022840"/>
    </source>
</evidence>
<keyword evidence="5 16" id="KW-0812">Transmembrane</keyword>
<keyword evidence="8 16" id="KW-0106">Calcium</keyword>
<dbReference type="InterPro" id="IPR018303">
    <property type="entry name" value="ATPase_P-typ_P_site"/>
</dbReference>
<dbReference type="Pfam" id="PF00689">
    <property type="entry name" value="Cation_ATPase_C"/>
    <property type="match status" value="1"/>
</dbReference>
<evidence type="ECO:0000256" key="7">
    <source>
        <dbReference type="ARBA" id="ARBA00022741"/>
    </source>
</evidence>
<feature type="region of interest" description="Disordered" evidence="17">
    <location>
        <begin position="1334"/>
        <end position="1358"/>
    </location>
</feature>
<feature type="transmembrane region" description="Helical" evidence="16">
    <location>
        <begin position="322"/>
        <end position="341"/>
    </location>
</feature>
<dbReference type="InterPro" id="IPR006408">
    <property type="entry name" value="P-type_ATPase_IIB"/>
</dbReference>
<feature type="transmembrane region" description="Helical" evidence="16">
    <location>
        <begin position="537"/>
        <end position="564"/>
    </location>
</feature>
<keyword evidence="9 16" id="KW-0067">ATP-binding</keyword>
<feature type="transmembrane region" description="Helical" evidence="16">
    <location>
        <begin position="1032"/>
        <end position="1053"/>
    </location>
</feature>
<keyword evidence="3" id="KW-0926">Vacuole</keyword>
<evidence type="ECO:0000256" key="17">
    <source>
        <dbReference type="SAM" id="MobiDB-lite"/>
    </source>
</evidence>
<dbReference type="RefSeq" id="XP_052949649.1">
    <property type="nucleotide sequence ID" value="XM_053091004.1"/>
</dbReference>
<feature type="region of interest" description="Disordered" evidence="17">
    <location>
        <begin position="1"/>
        <end position="133"/>
    </location>
</feature>
<keyword evidence="12 16" id="KW-1133">Transmembrane helix</keyword>
<dbReference type="FunFam" id="3.40.1110.10:FF:000031">
    <property type="entry name" value="Calcium-transporting ATPase"/>
    <property type="match status" value="1"/>
</dbReference>
<feature type="transmembrane region" description="Helical" evidence="16">
    <location>
        <begin position="1148"/>
        <end position="1176"/>
    </location>
</feature>
<feature type="compositionally biased region" description="Basic and acidic residues" evidence="17">
    <location>
        <begin position="149"/>
        <end position="169"/>
    </location>
</feature>
<dbReference type="FunFam" id="1.20.1110.10:FF:000002">
    <property type="entry name" value="Calcium-transporting ATPase"/>
    <property type="match status" value="1"/>
</dbReference>
<keyword evidence="2 16" id="KW-0813">Transport</keyword>
<comment type="caution">
    <text evidence="19">The sequence shown here is derived from an EMBL/GenBank/DDBJ whole genome shotgun (WGS) entry which is preliminary data.</text>
</comment>
<dbReference type="Gene3D" id="2.70.150.10">
    <property type="entry name" value="Calcium-transporting ATPase, cytoplasmic transduction domain A"/>
    <property type="match status" value="1"/>
</dbReference>
<feature type="transmembrane region" description="Helical" evidence="16">
    <location>
        <begin position="278"/>
        <end position="298"/>
    </location>
</feature>
<keyword evidence="6" id="KW-0479">Metal-binding</keyword>
<evidence type="ECO:0000256" key="3">
    <source>
        <dbReference type="ARBA" id="ARBA00022554"/>
    </source>
</evidence>
<dbReference type="SFLD" id="SFLDG00002">
    <property type="entry name" value="C1.7:_P-type_atpase_like"/>
    <property type="match status" value="1"/>
</dbReference>
<dbReference type="GO" id="GO:0046872">
    <property type="term" value="F:metal ion binding"/>
    <property type="evidence" value="ECO:0007669"/>
    <property type="project" value="UniProtKB-KW"/>
</dbReference>
<dbReference type="PRINTS" id="PR00120">
    <property type="entry name" value="HATPASE"/>
</dbReference>
<dbReference type="GO" id="GO:0006874">
    <property type="term" value="P:intracellular calcium ion homeostasis"/>
    <property type="evidence" value="ECO:0007669"/>
    <property type="project" value="TreeGrafter"/>
</dbReference>
<dbReference type="GO" id="GO:0016887">
    <property type="term" value="F:ATP hydrolysis activity"/>
    <property type="evidence" value="ECO:0007669"/>
    <property type="project" value="InterPro"/>
</dbReference>
<dbReference type="Gene3D" id="3.40.50.1000">
    <property type="entry name" value="HAD superfamily/HAD-like"/>
    <property type="match status" value="1"/>
</dbReference>
<evidence type="ECO:0000313" key="19">
    <source>
        <dbReference type="EMBL" id="KAI9639872.1"/>
    </source>
</evidence>
<evidence type="ECO:0000256" key="11">
    <source>
        <dbReference type="ARBA" id="ARBA00022967"/>
    </source>
</evidence>
<dbReference type="SFLD" id="SFLDS00003">
    <property type="entry name" value="Haloacid_Dehalogenase"/>
    <property type="match status" value="1"/>
</dbReference>
<keyword evidence="11" id="KW-1278">Translocase</keyword>
<evidence type="ECO:0000256" key="6">
    <source>
        <dbReference type="ARBA" id="ARBA00022723"/>
    </source>
</evidence>
<dbReference type="InterPro" id="IPR059000">
    <property type="entry name" value="ATPase_P-type_domA"/>
</dbReference>
<organism evidence="19 20">
    <name type="scientific">Dioszegia hungarica</name>
    <dbReference type="NCBI Taxonomy" id="4972"/>
    <lineage>
        <taxon>Eukaryota</taxon>
        <taxon>Fungi</taxon>
        <taxon>Dikarya</taxon>
        <taxon>Basidiomycota</taxon>
        <taxon>Agaricomycotina</taxon>
        <taxon>Tremellomycetes</taxon>
        <taxon>Tremellales</taxon>
        <taxon>Bulleribasidiaceae</taxon>
        <taxon>Dioszegia</taxon>
    </lineage>
</organism>
<dbReference type="PANTHER" id="PTHR24093:SF369">
    <property type="entry name" value="CALCIUM-TRANSPORTING ATPASE"/>
    <property type="match status" value="1"/>
</dbReference>
<comment type="function">
    <text evidence="16">Catalyzes the hydrolysis of ATP coupled with the transport of calcium.</text>
</comment>
<feature type="transmembrane region" description="Helical" evidence="16">
    <location>
        <begin position="999"/>
        <end position="1020"/>
    </location>
</feature>
<proteinExistence type="inferred from homology"/>
<feature type="compositionally biased region" description="Polar residues" evidence="17">
    <location>
        <begin position="50"/>
        <end position="62"/>
    </location>
</feature>
<comment type="catalytic activity">
    <reaction evidence="15 16">
        <text>Ca(2+)(in) + ATP + H2O = Ca(2+)(out) + ADP + phosphate + H(+)</text>
        <dbReference type="Rhea" id="RHEA:18105"/>
        <dbReference type="ChEBI" id="CHEBI:15377"/>
        <dbReference type="ChEBI" id="CHEBI:15378"/>
        <dbReference type="ChEBI" id="CHEBI:29108"/>
        <dbReference type="ChEBI" id="CHEBI:30616"/>
        <dbReference type="ChEBI" id="CHEBI:43474"/>
        <dbReference type="ChEBI" id="CHEBI:456216"/>
        <dbReference type="EC" id="7.2.2.10"/>
    </reaction>
</comment>
<dbReference type="SUPFAM" id="SSF81665">
    <property type="entry name" value="Calcium ATPase, transmembrane domain M"/>
    <property type="match status" value="1"/>
</dbReference>
<dbReference type="InterPro" id="IPR008250">
    <property type="entry name" value="ATPase_P-typ_transduc_dom_A_sf"/>
</dbReference>
<feature type="region of interest" description="Disordered" evidence="17">
    <location>
        <begin position="149"/>
        <end position="191"/>
    </location>
</feature>
<dbReference type="EC" id="7.2.2.10" evidence="16"/>
<dbReference type="Proteomes" id="UP001164286">
    <property type="component" value="Unassembled WGS sequence"/>
</dbReference>
<protein>
    <recommendedName>
        <fullName evidence="16">Calcium-transporting ATPase</fullName>
        <ecNumber evidence="16">7.2.2.10</ecNumber>
    </recommendedName>
</protein>
<dbReference type="GeneID" id="77730209"/>
<dbReference type="InterPro" id="IPR023299">
    <property type="entry name" value="ATPase_P-typ_cyto_dom_N"/>
</dbReference>
<dbReference type="GO" id="GO:0005774">
    <property type="term" value="C:vacuolar membrane"/>
    <property type="evidence" value="ECO:0007669"/>
    <property type="project" value="UniProtKB-SubCell"/>
</dbReference>
<accession>A0AA38HF12</accession>
<evidence type="ECO:0000259" key="18">
    <source>
        <dbReference type="SMART" id="SM00831"/>
    </source>
</evidence>
<evidence type="ECO:0000256" key="13">
    <source>
        <dbReference type="ARBA" id="ARBA00023065"/>
    </source>
</evidence>
<feature type="transmembrane region" description="Helical" evidence="16">
    <location>
        <begin position="1074"/>
        <end position="1094"/>
    </location>
</feature>
<dbReference type="InterPro" id="IPR036412">
    <property type="entry name" value="HAD-like_sf"/>
</dbReference>
<sequence>MSTPAPPRIITTDIDDNTREPTAADFNAHPAAVDPSNPHTHLAPALSPIVPSSPTLTNNSSVHFDEPNSPAQPTTLALRDNHPTAASGADTLGVGHPGSGNLGHRRLSSVGTWSSAEFDDEGKRNPAWPPLPEKERIIAEMNWREKRAEKKRAKVEMSDEKKAALEEVKNQSAHLDPDNDTTDPAPFKDKPSRLAMLVDPKSLADLEKIGGIQGVLEGLGVDPSKGLDAGKGGAGTGTGAQWTADVAKRQEVYGKNELPTRKSKSLFYLMWMALKDKVLILLLIAAVVSLALGLYQTLGTGDHYVESPECPPPGCLEPKVDWVEGVAILVAVAIVVLVGSVNDYQKELQFKNLNDKREDRTMKVMRGGREEVINTKQVCVGDIAMLEPGEILPVDGIFLSGHNVRCDESGATGESDAIRKFSYAECVAERDEAKEGQKLKKDCFLVSGGKILEGVGQYVVTAVGKNSFNGRILMAMQGDAENTPLQVKLNHLAELIAKCGAAAGSILFIALMIRFFVDLGRYPDRLADEKAQQFIQILIISVTLIVVAIPEGLPLAVTLALAFATKRMTKQNLLVRMLGSCETMANATVVCTDKTGTLTQNVMSVVAGSLGVRGKFVAAFADNADRSNANAVEGQEVRSDFAFDMSELNQVASPALQSLFNDAIAINSTAFEDEKEGVVEFVGSKTETALLRFAKELGWQDYRKARENAQVVQMIPFSSELKAMGVVVKIGSKYRLYAKGASEILTKNCTSHVVLKSREEAAEHSSSDTLNEVETTRFTEETEANIQKTIIFYASQTLRTLAMCYRDFESWPPKGSEDRAADDVPFAAIAKDLTLIAITGIEDPLRPGVRKAVEECQHAGVSIKMCTGDNVLTARSIANQCGIFTTGGIIMEGPVFRKLNDAERLEVVPRLQILARSSPEDKRLLVKTLKGMGEVVGVTGDGTNDGPALKLANVGFSMGIAGTEVAKEASDIIIMDDAFPNIVLAIMWGRCVNDSVRKFLQFQISVNIVAVIVTFVSALASDNESAILTPVQLLWVNLIMDTFAALALATDPATRSSLDRKPDRLTAPLINVDMVKMIICQALYQTIVCFVLYWAGLRILGLDETIASRAELSTLIFNCFVFCQIFNQINCRRLDRKYNVFEGFFRNYYFMVIFAIMCGGQAIIVEVGGAAFQVVGLNGRDWAISIVVGLISFPIGALVRTLPTEPFYRFLIRMKVYTDPALLPLTTDVDDVSVDEKNGGVEYNPALSKIKDNLNTFANIRGGRINASAIVRRSRTAKLRKADIQLPSILTMVPTLIAGTIAAGPNWAQPVFPREAFGNPAQDPSRSTAELFSGKVQMHPDTDPNDPLIKKYGIKRGE</sequence>
<dbReference type="InterPro" id="IPR001757">
    <property type="entry name" value="P_typ_ATPase"/>
</dbReference>
<keyword evidence="4 16" id="KW-0109">Calcium transport</keyword>
<comment type="subcellular location">
    <subcellularLocation>
        <location evidence="16">Membrane</location>
        <topology evidence="16">Multi-pass membrane protein</topology>
    </subcellularLocation>
    <subcellularLocation>
        <location evidence="1">Vacuole membrane</location>
        <topology evidence="1">Multi-pass membrane protein</topology>
    </subcellularLocation>
</comment>
<keyword evidence="10" id="KW-0460">Magnesium</keyword>
<evidence type="ECO:0000256" key="12">
    <source>
        <dbReference type="ARBA" id="ARBA00022989"/>
    </source>
</evidence>
<evidence type="ECO:0000256" key="10">
    <source>
        <dbReference type="ARBA" id="ARBA00022842"/>
    </source>
</evidence>
<dbReference type="InterPro" id="IPR023214">
    <property type="entry name" value="HAD_sf"/>
</dbReference>
<dbReference type="GO" id="GO:0005388">
    <property type="term" value="F:P-type calcium transporter activity"/>
    <property type="evidence" value="ECO:0007669"/>
    <property type="project" value="UniProtKB-EC"/>
</dbReference>
<dbReference type="NCBIfam" id="TIGR01517">
    <property type="entry name" value="ATPase-IIB_Ca"/>
    <property type="match status" value="1"/>
</dbReference>
<dbReference type="Gene3D" id="3.40.1110.10">
    <property type="entry name" value="Calcium-transporting ATPase, cytoplasmic domain N"/>
    <property type="match status" value="1"/>
</dbReference>
<feature type="transmembrane region" description="Helical" evidence="16">
    <location>
        <begin position="495"/>
        <end position="517"/>
    </location>
</feature>
<dbReference type="SMART" id="SM00831">
    <property type="entry name" value="Cation_ATPase_N"/>
    <property type="match status" value="1"/>
</dbReference>
<feature type="transmembrane region" description="Helical" evidence="16">
    <location>
        <begin position="1182"/>
        <end position="1203"/>
    </location>
</feature>
<feature type="domain" description="Cation-transporting P-type ATPase N-terminal" evidence="18">
    <location>
        <begin position="208"/>
        <end position="294"/>
    </location>
</feature>
<dbReference type="FunFam" id="2.70.150.10:FF:000028">
    <property type="entry name" value="Calcium-transporting ATPase"/>
    <property type="match status" value="1"/>
</dbReference>
<keyword evidence="7 16" id="KW-0547">Nucleotide-binding</keyword>
<feature type="transmembrane region" description="Helical" evidence="16">
    <location>
        <begin position="1106"/>
        <end position="1127"/>
    </location>
</feature>
<dbReference type="Gene3D" id="1.20.1110.10">
    <property type="entry name" value="Calcium-transporting ATPase, transmembrane domain"/>
    <property type="match status" value="1"/>
</dbReference>
<reference evidence="19" key="1">
    <citation type="journal article" date="2022" name="G3 (Bethesda)">
        <title>High quality genome of the basidiomycete yeast Dioszegia hungarica PDD-24b-2 isolated from cloud water.</title>
        <authorList>
            <person name="Jarrige D."/>
            <person name="Haridas S."/>
            <person name="Bleykasten-Grosshans C."/>
            <person name="Joly M."/>
            <person name="Nadalig T."/>
            <person name="Sancelme M."/>
            <person name="Vuilleumier S."/>
            <person name="Grigoriev I.V."/>
            <person name="Amato P."/>
            <person name="Bringel F."/>
        </authorList>
    </citation>
    <scope>NUCLEOTIDE SEQUENCE</scope>
    <source>
        <strain evidence="19">PDD-24b-2</strain>
    </source>
</reference>
<evidence type="ECO:0000256" key="2">
    <source>
        <dbReference type="ARBA" id="ARBA00022448"/>
    </source>
</evidence>
<dbReference type="Pfam" id="PF13246">
    <property type="entry name" value="Cation_ATPase"/>
    <property type="match status" value="1"/>
</dbReference>
<dbReference type="SFLD" id="SFLDF00027">
    <property type="entry name" value="p-type_atpase"/>
    <property type="match status" value="1"/>
</dbReference>
<dbReference type="Pfam" id="PF00122">
    <property type="entry name" value="E1-E2_ATPase"/>
    <property type="match status" value="1"/>
</dbReference>
<dbReference type="CDD" id="cd02081">
    <property type="entry name" value="P-type_ATPase_Ca_PMCA-like"/>
    <property type="match status" value="1"/>
</dbReference>